<dbReference type="InterPro" id="IPR000639">
    <property type="entry name" value="Epox_hydrolase-like"/>
</dbReference>
<dbReference type="SUPFAM" id="SSF53474">
    <property type="entry name" value="alpha/beta-Hydrolases"/>
    <property type="match status" value="1"/>
</dbReference>
<evidence type="ECO:0000256" key="1">
    <source>
        <dbReference type="SAM" id="Phobius"/>
    </source>
</evidence>
<reference evidence="3 4" key="1">
    <citation type="submission" date="2022-02" db="EMBL/GenBank/DDBJ databases">
        <title>Draft genome sequence of Mezorhizobium retamae strain IRAMC:0171 isolated from Retama raetam nodules.</title>
        <authorList>
            <person name="Bengaied R."/>
            <person name="Sbissi I."/>
            <person name="Huber K."/>
            <person name="Ghodbane F."/>
            <person name="Nouioui I."/>
            <person name="Tarhouni M."/>
            <person name="Gtari M."/>
        </authorList>
    </citation>
    <scope>NUCLEOTIDE SEQUENCE [LARGE SCALE GENOMIC DNA]</scope>
    <source>
        <strain evidence="3 4">IRAMC:0171</strain>
    </source>
</reference>
<evidence type="ECO:0000313" key="3">
    <source>
        <dbReference type="EMBL" id="MCG7505199.1"/>
    </source>
</evidence>
<dbReference type="PANTHER" id="PTHR43689:SF8">
    <property type="entry name" value="ALPHA_BETA-HYDROLASES SUPERFAMILY PROTEIN"/>
    <property type="match status" value="1"/>
</dbReference>
<protein>
    <submittedName>
        <fullName evidence="3">Alpha/beta hydrolase</fullName>
    </submittedName>
</protein>
<dbReference type="InterPro" id="IPR029058">
    <property type="entry name" value="AB_hydrolase_fold"/>
</dbReference>
<name>A0ABS9QEY7_9HYPH</name>
<dbReference type="Proteomes" id="UP001201701">
    <property type="component" value="Unassembled WGS sequence"/>
</dbReference>
<keyword evidence="4" id="KW-1185">Reference proteome</keyword>
<keyword evidence="1" id="KW-1133">Transmembrane helix</keyword>
<keyword evidence="3" id="KW-0378">Hydrolase</keyword>
<comment type="caution">
    <text evidence="3">The sequence shown here is derived from an EMBL/GenBank/DDBJ whole genome shotgun (WGS) entry which is preliminary data.</text>
</comment>
<organism evidence="3 4">
    <name type="scientific">Mesorhizobium retamae</name>
    <dbReference type="NCBI Taxonomy" id="2912854"/>
    <lineage>
        <taxon>Bacteria</taxon>
        <taxon>Pseudomonadati</taxon>
        <taxon>Pseudomonadota</taxon>
        <taxon>Alphaproteobacteria</taxon>
        <taxon>Hyphomicrobiales</taxon>
        <taxon>Phyllobacteriaceae</taxon>
        <taxon>Mesorhizobium</taxon>
    </lineage>
</organism>
<feature type="transmembrane region" description="Helical" evidence="1">
    <location>
        <begin position="6"/>
        <end position="26"/>
    </location>
</feature>
<dbReference type="PRINTS" id="PR00111">
    <property type="entry name" value="ABHYDROLASE"/>
</dbReference>
<evidence type="ECO:0000259" key="2">
    <source>
        <dbReference type="Pfam" id="PF00561"/>
    </source>
</evidence>
<proteinExistence type="predicted"/>
<dbReference type="EMBL" id="JAKREW010000006">
    <property type="protein sequence ID" value="MCG7505199.1"/>
    <property type="molecule type" value="Genomic_DNA"/>
</dbReference>
<keyword evidence="1" id="KW-0472">Membrane</keyword>
<dbReference type="GO" id="GO:0016787">
    <property type="term" value="F:hydrolase activity"/>
    <property type="evidence" value="ECO:0007669"/>
    <property type="project" value="UniProtKB-KW"/>
</dbReference>
<dbReference type="RefSeq" id="WP_239363928.1">
    <property type="nucleotide sequence ID" value="NZ_JAKREW010000006.1"/>
</dbReference>
<dbReference type="InterPro" id="IPR000073">
    <property type="entry name" value="AB_hydrolase_1"/>
</dbReference>
<keyword evidence="1" id="KW-0812">Transmembrane</keyword>
<dbReference type="Pfam" id="PF00561">
    <property type="entry name" value="Abhydrolase_1"/>
    <property type="match status" value="1"/>
</dbReference>
<accession>A0ABS9QEY7</accession>
<feature type="domain" description="AB hydrolase-1" evidence="2">
    <location>
        <begin position="62"/>
        <end position="305"/>
    </location>
</feature>
<evidence type="ECO:0000313" key="4">
    <source>
        <dbReference type="Proteomes" id="UP001201701"/>
    </source>
</evidence>
<dbReference type="PRINTS" id="PR00412">
    <property type="entry name" value="EPOXHYDRLASE"/>
</dbReference>
<gene>
    <name evidence="3" type="ORF">L4923_09220</name>
</gene>
<dbReference type="Gene3D" id="3.40.50.1820">
    <property type="entry name" value="alpha/beta hydrolase"/>
    <property type="match status" value="1"/>
</dbReference>
<sequence>MLLTALLWLLGAVVLACLAIVGFFVFKTRRIAAWVERTMPPAGKFIDINGNRIHYVDIGEGPPIVFLHGLGAQLHHFTHPLFKVFGPGYRLIALDRPGSGYSTRARGSTGRLPEQADIVCAFMEKLGLEKPVVVGHSLGGSVALAIAVEHPDAISGLVLLAALTHKEVDLRLEFKALFVSSPLKRFVLAHTISAPAGLKYGMKTMGLIFAPHSPPENYMTENGGYIGLRPSHYYASATDFTVIEMDLPRLSERYNEIKVPSGLLFGGVDPIISLEVQGTPVKQKIEGLDLEIAEDLGHMPQFIGPEQVTAFIRRIAERAFADRVSASNI</sequence>
<dbReference type="PANTHER" id="PTHR43689">
    <property type="entry name" value="HYDROLASE"/>
    <property type="match status" value="1"/>
</dbReference>